<evidence type="ECO:0000313" key="3">
    <source>
        <dbReference type="Proteomes" id="UP000696931"/>
    </source>
</evidence>
<feature type="compositionally biased region" description="Low complexity" evidence="1">
    <location>
        <begin position="367"/>
        <end position="377"/>
    </location>
</feature>
<feature type="compositionally biased region" description="Low complexity" evidence="1">
    <location>
        <begin position="328"/>
        <end position="344"/>
    </location>
</feature>
<accession>A0A933SEI6</accession>
<organism evidence="2 3">
    <name type="scientific">Eiseniibacteriota bacterium</name>
    <dbReference type="NCBI Taxonomy" id="2212470"/>
    <lineage>
        <taxon>Bacteria</taxon>
        <taxon>Candidatus Eiseniibacteriota</taxon>
    </lineage>
</organism>
<feature type="region of interest" description="Disordered" evidence="1">
    <location>
        <begin position="149"/>
        <end position="239"/>
    </location>
</feature>
<protein>
    <submittedName>
        <fullName evidence="2">Uncharacterized protein</fullName>
    </submittedName>
</protein>
<feature type="compositionally biased region" description="Low complexity" evidence="1">
    <location>
        <begin position="264"/>
        <end position="293"/>
    </location>
</feature>
<dbReference type="AlphaFoldDB" id="A0A933SEI6"/>
<dbReference type="Proteomes" id="UP000696931">
    <property type="component" value="Unassembled WGS sequence"/>
</dbReference>
<feature type="region of interest" description="Disordered" evidence="1">
    <location>
        <begin position="251"/>
        <end position="380"/>
    </location>
</feature>
<gene>
    <name evidence="2" type="ORF">HZA61_16595</name>
</gene>
<sequence>MNDHVQRCRRMIEEQVEQLGTLRNANPRDPGFKLWRQNTLTVLQRVWPGDSTRSERFRRIAFTPTHARPDGQTQRDWYTRGCTEATAYLNALLEMIAREGVPPAPSVKPEALPSAAGAREDDFPVLELPSSGAHRGGETIVLGQGDSLADASAIPGTDSRDEGSPAPPQLKVKLKGPVSTPQAPQPSIPQRPASLPTQAQKNSNAPDGDGPRGPAKLPAQLAGKLPPPPAPEAIEGVQGEVPVLKVEPAAKVEPAGKPAPPAKAEPVAKAAPPVAASEAKPAPAAKAAPAPAKKPVRASKPRKAAPKGKLKDLLGLQALEETARAAAREAQAPQAPHAPQAAKAPPAPPFEPYAPPTPPVSKADVRAAAAAAEAQAEAAEHALPQLDDAAAARATEDFLRSSPVLGLTGKPVQRNTDDTGFSDPDAIAIATLAADAARLGVSEDEREQVRIELGGLAVEFEAHAPQWATLQRAVTLSMKHPELAKRLMPVVLPWLNRAA</sequence>
<feature type="compositionally biased region" description="Polar residues" evidence="1">
    <location>
        <begin position="195"/>
        <end position="205"/>
    </location>
</feature>
<evidence type="ECO:0000313" key="2">
    <source>
        <dbReference type="EMBL" id="MBI5171107.1"/>
    </source>
</evidence>
<dbReference type="EMBL" id="JACRIW010000119">
    <property type="protein sequence ID" value="MBI5171107.1"/>
    <property type="molecule type" value="Genomic_DNA"/>
</dbReference>
<feature type="compositionally biased region" description="Pro residues" evidence="1">
    <location>
        <begin position="345"/>
        <end position="359"/>
    </location>
</feature>
<reference evidence="2" key="1">
    <citation type="submission" date="2020-07" db="EMBL/GenBank/DDBJ databases">
        <title>Huge and variable diversity of episymbiotic CPR bacteria and DPANN archaea in groundwater ecosystems.</title>
        <authorList>
            <person name="He C.Y."/>
            <person name="Keren R."/>
            <person name="Whittaker M."/>
            <person name="Farag I.F."/>
            <person name="Doudna J."/>
            <person name="Cate J.H.D."/>
            <person name="Banfield J.F."/>
        </authorList>
    </citation>
    <scope>NUCLEOTIDE SEQUENCE</scope>
    <source>
        <strain evidence="2">NC_groundwater_1813_Pr3_B-0.1um_71_17</strain>
    </source>
</reference>
<name>A0A933SEI6_UNCEI</name>
<feature type="compositionally biased region" description="Basic residues" evidence="1">
    <location>
        <begin position="294"/>
        <end position="308"/>
    </location>
</feature>
<comment type="caution">
    <text evidence="2">The sequence shown here is derived from an EMBL/GenBank/DDBJ whole genome shotgun (WGS) entry which is preliminary data.</text>
</comment>
<proteinExistence type="predicted"/>
<evidence type="ECO:0000256" key="1">
    <source>
        <dbReference type="SAM" id="MobiDB-lite"/>
    </source>
</evidence>